<dbReference type="AlphaFoldDB" id="A0A094QA85"/>
<dbReference type="InterPro" id="IPR017665">
    <property type="entry name" value="Guanylate_kinase"/>
</dbReference>
<comment type="similarity">
    <text evidence="1">Belongs to the guanylate kinase family.</text>
</comment>
<proteinExistence type="inferred from homology"/>
<dbReference type="PROSITE" id="PS00856">
    <property type="entry name" value="GUANYLATE_KINASE_1"/>
    <property type="match status" value="1"/>
</dbReference>
<dbReference type="NCBIfam" id="TIGR03263">
    <property type="entry name" value="guanyl_kin"/>
    <property type="match status" value="1"/>
</dbReference>
<dbReference type="PANTHER" id="PTHR23117:SF13">
    <property type="entry name" value="GUANYLATE KINASE"/>
    <property type="match status" value="1"/>
</dbReference>
<protein>
    <recommendedName>
        <fullName evidence="2">guanylate kinase</fullName>
        <ecNumber evidence="2">2.7.4.8</ecNumber>
    </recommendedName>
</protein>
<keyword evidence="6" id="KW-0067">ATP-binding</keyword>
<dbReference type="Gene3D" id="1.10.8.50">
    <property type="match status" value="1"/>
</dbReference>
<dbReference type="HAMAP" id="MF_00328">
    <property type="entry name" value="Guanylate_kinase"/>
    <property type="match status" value="1"/>
</dbReference>
<accession>A0A094QA85</accession>
<organism evidence="9">
    <name type="scientific">freshwater metagenome</name>
    <dbReference type="NCBI Taxonomy" id="449393"/>
    <lineage>
        <taxon>unclassified sequences</taxon>
        <taxon>metagenomes</taxon>
        <taxon>ecological metagenomes</taxon>
    </lineage>
</organism>
<dbReference type="NCBIfam" id="NF041260">
    <property type="entry name" value="actino_IHF"/>
    <property type="match status" value="1"/>
</dbReference>
<sequence>MKRPPVLTAEQRNSALEKARASRARRADVKSEVRKGNLSIEDIFTLTQSDEAVAKMRVAELLESYAGVGKVRAIATLDRLGISRTRRLQGLGTHQRHALIKEFSISRNDTHDGTLIVLSGPGGVGKSTVSREIRKSNDFWVSVSATTRKPRDKEVHGIDYIFLSDEEFDRGIDNGYFLEWAHFAGARYGTPRQPVLDALHDGKDVLLEIEIEGAKQVKRNWSDAILVFLNPPTWEELVSRLEGRATDTPERRAERLALAQDEMAQAPLFDQILVNDEVDKVVKSLIRLAHSQRS</sequence>
<evidence type="ECO:0000256" key="4">
    <source>
        <dbReference type="ARBA" id="ARBA00022741"/>
    </source>
</evidence>
<dbReference type="InterPro" id="IPR020590">
    <property type="entry name" value="Guanylate_kinase_CS"/>
</dbReference>
<dbReference type="InterPro" id="IPR008145">
    <property type="entry name" value="GK/Ca_channel_bsu"/>
</dbReference>
<feature type="region of interest" description="Disordered" evidence="7">
    <location>
        <begin position="1"/>
        <end position="23"/>
    </location>
</feature>
<dbReference type="GO" id="GO:0005829">
    <property type="term" value="C:cytosol"/>
    <property type="evidence" value="ECO:0007669"/>
    <property type="project" value="TreeGrafter"/>
</dbReference>
<dbReference type="FunFam" id="3.30.63.10:FF:000002">
    <property type="entry name" value="Guanylate kinase 1"/>
    <property type="match status" value="1"/>
</dbReference>
<evidence type="ECO:0000256" key="5">
    <source>
        <dbReference type="ARBA" id="ARBA00022777"/>
    </source>
</evidence>
<feature type="domain" description="Guanylate kinase-like" evidence="8">
    <location>
        <begin position="113"/>
        <end position="290"/>
    </location>
</feature>
<dbReference type="PANTHER" id="PTHR23117">
    <property type="entry name" value="GUANYLATE KINASE-RELATED"/>
    <property type="match status" value="1"/>
</dbReference>
<dbReference type="Gene3D" id="3.30.63.10">
    <property type="entry name" value="Guanylate Kinase phosphate binding domain"/>
    <property type="match status" value="1"/>
</dbReference>
<evidence type="ECO:0000256" key="2">
    <source>
        <dbReference type="ARBA" id="ARBA00012961"/>
    </source>
</evidence>
<dbReference type="Gene3D" id="3.40.50.300">
    <property type="entry name" value="P-loop containing nucleotide triphosphate hydrolases"/>
    <property type="match status" value="1"/>
</dbReference>
<evidence type="ECO:0000256" key="1">
    <source>
        <dbReference type="ARBA" id="ARBA00005790"/>
    </source>
</evidence>
<keyword evidence="4" id="KW-0547">Nucleotide-binding</keyword>
<dbReference type="SMART" id="SM00072">
    <property type="entry name" value="GuKc"/>
    <property type="match status" value="1"/>
</dbReference>
<dbReference type="PROSITE" id="PS50052">
    <property type="entry name" value="GUANYLATE_KINASE_2"/>
    <property type="match status" value="1"/>
</dbReference>
<dbReference type="InterPro" id="IPR027417">
    <property type="entry name" value="P-loop_NTPase"/>
</dbReference>
<evidence type="ECO:0000313" key="9">
    <source>
        <dbReference type="EMBL" id="KGA20312.1"/>
    </source>
</evidence>
<dbReference type="CDD" id="cd00071">
    <property type="entry name" value="GMPK"/>
    <property type="match status" value="1"/>
</dbReference>
<dbReference type="InterPro" id="IPR047806">
    <property type="entry name" value="IHF_actinobact"/>
</dbReference>
<evidence type="ECO:0000256" key="7">
    <source>
        <dbReference type="SAM" id="MobiDB-lite"/>
    </source>
</evidence>
<dbReference type="Pfam" id="PF22525">
    <property type="entry name" value="H2TH_5"/>
    <property type="match status" value="1"/>
</dbReference>
<evidence type="ECO:0000256" key="6">
    <source>
        <dbReference type="ARBA" id="ARBA00022840"/>
    </source>
</evidence>
<comment type="caution">
    <text evidence="9">The sequence shown here is derived from an EMBL/GenBank/DDBJ whole genome shotgun (WGS) entry which is preliminary data.</text>
</comment>
<dbReference type="EMBL" id="JNSK01000004">
    <property type="protein sequence ID" value="KGA20312.1"/>
    <property type="molecule type" value="Genomic_DNA"/>
</dbReference>
<name>A0A094QA85_9ZZZZ</name>
<dbReference type="EC" id="2.7.4.8" evidence="2"/>
<gene>
    <name evidence="9" type="ORF">GM50_2430</name>
</gene>
<dbReference type="InterPro" id="IPR008144">
    <property type="entry name" value="Guanylate_kin-like_dom"/>
</dbReference>
<keyword evidence="5" id="KW-0418">Kinase</keyword>
<dbReference type="GO" id="GO:0005524">
    <property type="term" value="F:ATP binding"/>
    <property type="evidence" value="ECO:0007669"/>
    <property type="project" value="UniProtKB-KW"/>
</dbReference>
<evidence type="ECO:0000256" key="3">
    <source>
        <dbReference type="ARBA" id="ARBA00022679"/>
    </source>
</evidence>
<dbReference type="GO" id="GO:0004385">
    <property type="term" value="F:GMP kinase activity"/>
    <property type="evidence" value="ECO:0007669"/>
    <property type="project" value="UniProtKB-EC"/>
</dbReference>
<evidence type="ECO:0000259" key="8">
    <source>
        <dbReference type="PROSITE" id="PS50052"/>
    </source>
</evidence>
<dbReference type="InterPro" id="IPR055201">
    <property type="entry name" value="IHF-like_H2TH"/>
</dbReference>
<dbReference type="Pfam" id="PF00625">
    <property type="entry name" value="Guanylate_kin"/>
    <property type="match status" value="1"/>
</dbReference>
<reference evidence="9" key="1">
    <citation type="submission" date="2014-05" db="EMBL/GenBank/DDBJ databases">
        <title>Key roles for freshwater Actinobacteria revealed by deep metagenomic sequencing.</title>
        <authorList>
            <person name="Ghai R."/>
            <person name="Mizuno C.M."/>
            <person name="Picazo A."/>
            <person name="Camacho A."/>
            <person name="Rodriguez-Valera F."/>
        </authorList>
    </citation>
    <scope>NUCLEOTIDE SEQUENCE</scope>
</reference>
<dbReference type="SUPFAM" id="SSF52540">
    <property type="entry name" value="P-loop containing nucleoside triphosphate hydrolases"/>
    <property type="match status" value="1"/>
</dbReference>
<keyword evidence="3" id="KW-0808">Transferase</keyword>